<keyword evidence="2" id="KW-1185">Reference proteome</keyword>
<dbReference type="EMBL" id="JAQJAC010000010">
    <property type="protein sequence ID" value="KAJ5569070.1"/>
    <property type="molecule type" value="Genomic_DNA"/>
</dbReference>
<dbReference type="Proteomes" id="UP001216150">
    <property type="component" value="Unassembled WGS sequence"/>
</dbReference>
<name>A0AAD6DB44_9EURO</name>
<accession>A0AAD6DB44</accession>
<evidence type="ECO:0000313" key="1">
    <source>
        <dbReference type="EMBL" id="KAJ5569070.1"/>
    </source>
</evidence>
<sequence length="249" mass="27706">MAKELPIDSINLHPPQIIDSPDQYATQRKKIYKPGPGKNKVARQDLILYTANLVPNLYLVRDSELVSIEWIKQFSIENESGAERTVEEQTETGLTITQGNEHEESVSASAGFSGWGFSVNVEGKIEHKTFSTVETSNIHTTKNTYRVPANNSIFVYKKKYTFRGTLWMGGGFGTSNAFFVGPDGNTRSQCSYDISILSADELITEYELGEEGSVVVGPPNPYYSQPSHYVNPLYLKALTVTGIRLPAWL</sequence>
<reference evidence="1 2" key="1">
    <citation type="journal article" date="2023" name="IMA Fungus">
        <title>Comparative genomic study of the Penicillium genus elucidates a diverse pangenome and 15 lateral gene transfer events.</title>
        <authorList>
            <person name="Petersen C."/>
            <person name="Sorensen T."/>
            <person name="Nielsen M.R."/>
            <person name="Sondergaard T.E."/>
            <person name="Sorensen J.L."/>
            <person name="Fitzpatrick D.A."/>
            <person name="Frisvad J.C."/>
            <person name="Nielsen K.L."/>
        </authorList>
    </citation>
    <scope>NUCLEOTIDE SEQUENCE [LARGE SCALE GENOMIC DNA]</scope>
    <source>
        <strain evidence="1 2">IBT 29057</strain>
    </source>
</reference>
<proteinExistence type="predicted"/>
<dbReference type="AlphaFoldDB" id="A0AAD6DB44"/>
<organism evidence="1 2">
    <name type="scientific">Penicillium hetheringtonii</name>
    <dbReference type="NCBI Taxonomy" id="911720"/>
    <lineage>
        <taxon>Eukaryota</taxon>
        <taxon>Fungi</taxon>
        <taxon>Dikarya</taxon>
        <taxon>Ascomycota</taxon>
        <taxon>Pezizomycotina</taxon>
        <taxon>Eurotiomycetes</taxon>
        <taxon>Eurotiomycetidae</taxon>
        <taxon>Eurotiales</taxon>
        <taxon>Aspergillaceae</taxon>
        <taxon>Penicillium</taxon>
    </lineage>
</organism>
<evidence type="ECO:0000313" key="2">
    <source>
        <dbReference type="Proteomes" id="UP001216150"/>
    </source>
</evidence>
<gene>
    <name evidence="1" type="ORF">N7450_011556</name>
</gene>
<protein>
    <submittedName>
        <fullName evidence="1">Uncharacterized protein</fullName>
    </submittedName>
</protein>
<comment type="caution">
    <text evidence="1">The sequence shown here is derived from an EMBL/GenBank/DDBJ whole genome shotgun (WGS) entry which is preliminary data.</text>
</comment>